<dbReference type="PANTHER" id="PTHR43479">
    <property type="entry name" value="ACREF/ENVCD OPERON REPRESSOR-RELATED"/>
    <property type="match status" value="1"/>
</dbReference>
<keyword evidence="7" id="KW-1185">Reference proteome</keyword>
<dbReference type="Pfam" id="PF17932">
    <property type="entry name" value="TetR_C_24"/>
    <property type="match status" value="1"/>
</dbReference>
<proteinExistence type="predicted"/>
<name>A0A1Y0CTZ9_9BACI</name>
<gene>
    <name evidence="5" type="ORF">B4U37_20555</name>
    <name evidence="6" type="ORF">FZC75_15760</name>
</gene>
<dbReference type="SUPFAM" id="SSF46689">
    <property type="entry name" value="Homeodomain-like"/>
    <property type="match status" value="1"/>
</dbReference>
<evidence type="ECO:0000259" key="4">
    <source>
        <dbReference type="PROSITE" id="PS50977"/>
    </source>
</evidence>
<feature type="domain" description="HTH tetR-type" evidence="4">
    <location>
        <begin position="17"/>
        <end position="77"/>
    </location>
</feature>
<dbReference type="InterPro" id="IPR041490">
    <property type="entry name" value="KstR2_TetR_C"/>
</dbReference>
<dbReference type="SUPFAM" id="SSF48498">
    <property type="entry name" value="Tetracyclin repressor-like, C-terminal domain"/>
    <property type="match status" value="1"/>
</dbReference>
<evidence type="ECO:0000256" key="3">
    <source>
        <dbReference type="PROSITE-ProRule" id="PRU00335"/>
    </source>
</evidence>
<dbReference type="PROSITE" id="PS50977">
    <property type="entry name" value="HTH_TETR_2"/>
    <property type="match status" value="1"/>
</dbReference>
<dbReference type="Proteomes" id="UP000324517">
    <property type="component" value="Unassembled WGS sequence"/>
</dbReference>
<dbReference type="Gene3D" id="1.10.10.60">
    <property type="entry name" value="Homeodomain-like"/>
    <property type="match status" value="1"/>
</dbReference>
<dbReference type="EMBL" id="VTET01000008">
    <property type="protein sequence ID" value="TYS70292.1"/>
    <property type="molecule type" value="Genomic_DNA"/>
</dbReference>
<dbReference type="EMBL" id="CP020880">
    <property type="protein sequence ID" value="ART78698.1"/>
    <property type="molecule type" value="Genomic_DNA"/>
</dbReference>
<dbReference type="Proteomes" id="UP000195573">
    <property type="component" value="Chromosome"/>
</dbReference>
<organism evidence="6 8">
    <name type="scientific">Sutcliffiella horikoshii</name>
    <dbReference type="NCBI Taxonomy" id="79883"/>
    <lineage>
        <taxon>Bacteria</taxon>
        <taxon>Bacillati</taxon>
        <taxon>Bacillota</taxon>
        <taxon>Bacilli</taxon>
        <taxon>Bacillales</taxon>
        <taxon>Bacillaceae</taxon>
        <taxon>Sutcliffiella</taxon>
    </lineage>
</organism>
<keyword evidence="1" id="KW-0678">Repressor</keyword>
<evidence type="ECO:0000313" key="7">
    <source>
        <dbReference type="Proteomes" id="UP000195573"/>
    </source>
</evidence>
<dbReference type="PANTHER" id="PTHR43479:SF11">
    <property type="entry name" value="ACREF_ENVCD OPERON REPRESSOR-RELATED"/>
    <property type="match status" value="1"/>
</dbReference>
<dbReference type="Gene3D" id="1.10.357.10">
    <property type="entry name" value="Tetracycline Repressor, domain 2"/>
    <property type="match status" value="1"/>
</dbReference>
<dbReference type="AlphaFoldDB" id="A0A1Y0CTZ9"/>
<feature type="DNA-binding region" description="H-T-H motif" evidence="3">
    <location>
        <begin position="40"/>
        <end position="59"/>
    </location>
</feature>
<evidence type="ECO:0000313" key="8">
    <source>
        <dbReference type="Proteomes" id="UP000324517"/>
    </source>
</evidence>
<reference evidence="6 8" key="2">
    <citation type="submission" date="2019-08" db="EMBL/GenBank/DDBJ databases">
        <title>Bacillus genomes from the desert of Cuatro Cienegas, Coahuila.</title>
        <authorList>
            <person name="Olmedo-Alvarez G."/>
        </authorList>
    </citation>
    <scope>NUCLEOTIDE SEQUENCE [LARGE SCALE GENOMIC DNA]</scope>
    <source>
        <strain evidence="6 8">CH98b_3T</strain>
    </source>
</reference>
<reference evidence="5 7" key="1">
    <citation type="submission" date="2017-04" db="EMBL/GenBank/DDBJ databases">
        <title>Complete Genome Sequence of the Bacillus horikoshii 20a strain from Cuatro Cienegas, Coahuila, Mexico.</title>
        <authorList>
            <person name="Zarza E."/>
            <person name="Alcaraz L.D."/>
            <person name="Aguilar-Salinas B."/>
            <person name="Islas A."/>
            <person name="Olmedo-Alvarez G."/>
        </authorList>
    </citation>
    <scope>NUCLEOTIDE SEQUENCE [LARGE SCALE GENOMIC DNA]</scope>
    <source>
        <strain evidence="5 7">20a</strain>
    </source>
</reference>
<dbReference type="GeneID" id="96740793"/>
<dbReference type="PRINTS" id="PR00455">
    <property type="entry name" value="HTHTETR"/>
</dbReference>
<dbReference type="RefSeq" id="WP_034775014.1">
    <property type="nucleotide sequence ID" value="NZ_CP020880.1"/>
</dbReference>
<dbReference type="InterPro" id="IPR009057">
    <property type="entry name" value="Homeodomain-like_sf"/>
</dbReference>
<accession>A0A1Y0CTZ9</accession>
<dbReference type="InterPro" id="IPR050624">
    <property type="entry name" value="HTH-type_Tx_Regulator"/>
</dbReference>
<dbReference type="KEGG" id="bhk:B4U37_20555"/>
<protein>
    <submittedName>
        <fullName evidence="5">TetR family transcriptional regulator</fullName>
    </submittedName>
    <submittedName>
        <fullName evidence="6">TetR/AcrR family transcriptional regulator</fullName>
    </submittedName>
</protein>
<keyword evidence="2 3" id="KW-0238">DNA-binding</keyword>
<sequence length="218" mass="25579">MKKRQVHASVKDERLIEKRRDQMIKGAVSLFKEKGFHRTTTREIAKEAGFSIGTLYEYIRTKEDVLYLVCDRIYDQVGERLQEELDMKRGNLESLKSAIRYYFRVMDEMQDEVLVMYQEAKSLSKDALPYVLNKELAMVAMFEQVIRNCMTAEGISMKEQQIQLMAHNIFVQGQMWGFRRWVLHRHFELEAYIEGQIELLVHGLTKGENVKNGSLSSN</sequence>
<evidence type="ECO:0000313" key="5">
    <source>
        <dbReference type="EMBL" id="ART78698.1"/>
    </source>
</evidence>
<evidence type="ECO:0000313" key="6">
    <source>
        <dbReference type="EMBL" id="TYS70292.1"/>
    </source>
</evidence>
<dbReference type="InterPro" id="IPR001647">
    <property type="entry name" value="HTH_TetR"/>
</dbReference>
<dbReference type="GO" id="GO:0003677">
    <property type="term" value="F:DNA binding"/>
    <property type="evidence" value="ECO:0007669"/>
    <property type="project" value="UniProtKB-UniRule"/>
</dbReference>
<dbReference type="InterPro" id="IPR036271">
    <property type="entry name" value="Tet_transcr_reg_TetR-rel_C_sf"/>
</dbReference>
<evidence type="ECO:0000256" key="2">
    <source>
        <dbReference type="ARBA" id="ARBA00023125"/>
    </source>
</evidence>
<dbReference type="Pfam" id="PF00440">
    <property type="entry name" value="TetR_N"/>
    <property type="match status" value="1"/>
</dbReference>
<dbReference type="OrthoDB" id="1669699at2"/>
<evidence type="ECO:0000256" key="1">
    <source>
        <dbReference type="ARBA" id="ARBA00022491"/>
    </source>
</evidence>